<reference evidence="3" key="1">
    <citation type="submission" date="2017-09" db="EMBL/GenBank/DDBJ databases">
        <title>FDA dAtabase for Regulatory Grade micrObial Sequences (FDA-ARGOS): Supporting development and validation of Infectious Disease Dx tests.</title>
        <authorList>
            <person name="Minogue T."/>
            <person name="Wolcott M."/>
            <person name="Wasieloski L."/>
            <person name="Aguilar W."/>
            <person name="Moore D."/>
            <person name="Tallon L."/>
            <person name="Sadzewicz L."/>
            <person name="Ott S."/>
            <person name="Zhao X."/>
            <person name="Nagaraj S."/>
            <person name="Vavikolanu K."/>
            <person name="Aluvathingal J."/>
            <person name="Nadendla S."/>
            <person name="Sichtig H."/>
        </authorList>
    </citation>
    <scope>NUCLEOTIDE SEQUENCE [LARGE SCALE GENOMIC DNA]</scope>
    <source>
        <strain evidence="3">FDAARGOS_387</strain>
    </source>
</reference>
<dbReference type="RefSeq" id="WP_099044159.1">
    <property type="nucleotide sequence ID" value="NZ_PDDX01000001.1"/>
</dbReference>
<keyword evidence="3" id="KW-1185">Reference proteome</keyword>
<dbReference type="AlphaFoldDB" id="A0A2C6DN82"/>
<dbReference type="Proteomes" id="UP000224974">
    <property type="component" value="Unassembled WGS sequence"/>
</dbReference>
<proteinExistence type="predicted"/>
<protein>
    <recommendedName>
        <fullName evidence="1">Transposase IS66 central domain-containing protein</fullName>
    </recommendedName>
</protein>
<organism evidence="2 3">
    <name type="scientific">Budvicia aquatica</name>
    <dbReference type="NCBI Taxonomy" id="82979"/>
    <lineage>
        <taxon>Bacteria</taxon>
        <taxon>Pseudomonadati</taxon>
        <taxon>Pseudomonadota</taxon>
        <taxon>Gammaproteobacteria</taxon>
        <taxon>Enterobacterales</taxon>
        <taxon>Budviciaceae</taxon>
        <taxon>Budvicia</taxon>
    </lineage>
</organism>
<gene>
    <name evidence="2" type="ORF">CRN84_12765</name>
</gene>
<name>A0A2C6DN82_9GAMM</name>
<dbReference type="InterPro" id="IPR004291">
    <property type="entry name" value="Transposase_IS66_central"/>
</dbReference>
<evidence type="ECO:0000313" key="2">
    <source>
        <dbReference type="EMBL" id="PHI30153.1"/>
    </source>
</evidence>
<feature type="domain" description="Transposase IS66 central" evidence="1">
    <location>
        <begin position="17"/>
        <end position="58"/>
    </location>
</feature>
<dbReference type="EMBL" id="PDDX01000001">
    <property type="protein sequence ID" value="PHI30153.1"/>
    <property type="molecule type" value="Genomic_DNA"/>
</dbReference>
<sequence>MTGIVQPQIPSKPIECSYAGAGLLARVVMAKYGEHSPLYRQSEIYARQGVEFSRATLVVGLVQ</sequence>
<dbReference type="OrthoDB" id="9800877at2"/>
<accession>A0A2C6DN82</accession>
<evidence type="ECO:0000259" key="1">
    <source>
        <dbReference type="Pfam" id="PF03050"/>
    </source>
</evidence>
<comment type="caution">
    <text evidence="2">The sequence shown here is derived from an EMBL/GenBank/DDBJ whole genome shotgun (WGS) entry which is preliminary data.</text>
</comment>
<evidence type="ECO:0000313" key="3">
    <source>
        <dbReference type="Proteomes" id="UP000224974"/>
    </source>
</evidence>
<dbReference type="Pfam" id="PF03050">
    <property type="entry name" value="DDE_Tnp_IS66"/>
    <property type="match status" value="1"/>
</dbReference>